<feature type="transmembrane region" description="Helical" evidence="5">
    <location>
        <begin position="384"/>
        <end position="403"/>
    </location>
</feature>
<feature type="transmembrane region" description="Helical" evidence="5">
    <location>
        <begin position="331"/>
        <end position="352"/>
    </location>
</feature>
<keyword evidence="8" id="KW-1185">Reference proteome</keyword>
<dbReference type="InterPro" id="IPR004841">
    <property type="entry name" value="AA-permease/SLC12A_dom"/>
</dbReference>
<proteinExistence type="predicted"/>
<feature type="transmembrane region" description="Helical" evidence="5">
    <location>
        <begin position="130"/>
        <end position="152"/>
    </location>
</feature>
<dbReference type="PATRIC" id="fig|448.7.peg.1661"/>
<feature type="transmembrane region" description="Helical" evidence="5">
    <location>
        <begin position="359"/>
        <end position="378"/>
    </location>
</feature>
<evidence type="ECO:0000313" key="7">
    <source>
        <dbReference type="EMBL" id="KTC97754.1"/>
    </source>
</evidence>
<keyword evidence="2 5" id="KW-0812">Transmembrane</keyword>
<feature type="transmembrane region" description="Helical" evidence="5">
    <location>
        <begin position="306"/>
        <end position="325"/>
    </location>
</feature>
<evidence type="ECO:0000313" key="8">
    <source>
        <dbReference type="Proteomes" id="UP000054773"/>
    </source>
</evidence>
<dbReference type="PANTHER" id="PTHR42770:SF7">
    <property type="entry name" value="MEMBRANE PROTEIN"/>
    <property type="match status" value="1"/>
</dbReference>
<feature type="transmembrane region" description="Helical" evidence="5">
    <location>
        <begin position="68"/>
        <end position="91"/>
    </location>
</feature>
<evidence type="ECO:0000256" key="3">
    <source>
        <dbReference type="ARBA" id="ARBA00022989"/>
    </source>
</evidence>
<dbReference type="EMBL" id="LNYA01000024">
    <property type="protein sequence ID" value="KTC97754.1"/>
    <property type="molecule type" value="Genomic_DNA"/>
</dbReference>
<dbReference type="GO" id="GO:0016020">
    <property type="term" value="C:membrane"/>
    <property type="evidence" value="ECO:0007669"/>
    <property type="project" value="UniProtKB-SubCell"/>
</dbReference>
<organism evidence="7 8">
    <name type="scientific">Legionella erythra</name>
    <dbReference type="NCBI Taxonomy" id="448"/>
    <lineage>
        <taxon>Bacteria</taxon>
        <taxon>Pseudomonadati</taxon>
        <taxon>Pseudomonadota</taxon>
        <taxon>Gammaproteobacteria</taxon>
        <taxon>Legionellales</taxon>
        <taxon>Legionellaceae</taxon>
        <taxon>Legionella</taxon>
    </lineage>
</organism>
<keyword evidence="3 5" id="KW-1133">Transmembrane helix</keyword>
<evidence type="ECO:0000256" key="2">
    <source>
        <dbReference type="ARBA" id="ARBA00022692"/>
    </source>
</evidence>
<comment type="caution">
    <text evidence="7">The sequence shown here is derived from an EMBL/GenBank/DDBJ whole genome shotgun (WGS) entry which is preliminary data.</text>
</comment>
<dbReference type="PANTHER" id="PTHR42770">
    <property type="entry name" value="AMINO ACID TRANSPORTER-RELATED"/>
    <property type="match status" value="1"/>
</dbReference>
<evidence type="ECO:0000256" key="4">
    <source>
        <dbReference type="ARBA" id="ARBA00023136"/>
    </source>
</evidence>
<reference evidence="7 8" key="1">
    <citation type="submission" date="2015-11" db="EMBL/GenBank/DDBJ databases">
        <title>Genomic analysis of 38 Legionella species identifies large and diverse effector repertoires.</title>
        <authorList>
            <person name="Burstein D."/>
            <person name="Amaro F."/>
            <person name="Zusman T."/>
            <person name="Lifshitz Z."/>
            <person name="Cohen O."/>
            <person name="Gilbert J.A."/>
            <person name="Pupko T."/>
            <person name="Shuman H.A."/>
            <person name="Segal G."/>
        </authorList>
    </citation>
    <scope>NUCLEOTIDE SEQUENCE [LARGE SCALE GENOMIC DNA]</scope>
    <source>
        <strain evidence="7 8">SE-32A-C8</strain>
    </source>
</reference>
<feature type="transmembrane region" description="Helical" evidence="5">
    <location>
        <begin position="211"/>
        <end position="231"/>
    </location>
</feature>
<protein>
    <submittedName>
        <fullName evidence="7">Amino acid ABC transporter system permease</fullName>
    </submittedName>
</protein>
<feature type="domain" description="Amino acid permease/ SLC12A" evidence="6">
    <location>
        <begin position="2"/>
        <end position="384"/>
    </location>
</feature>
<gene>
    <name evidence="7" type="ORF">Lery_1593</name>
</gene>
<evidence type="ECO:0000256" key="1">
    <source>
        <dbReference type="ARBA" id="ARBA00004141"/>
    </source>
</evidence>
<dbReference type="Gene3D" id="1.20.1740.10">
    <property type="entry name" value="Amino acid/polyamine transporter I"/>
    <property type="match status" value="1"/>
</dbReference>
<comment type="subcellular location">
    <subcellularLocation>
        <location evidence="1">Membrane</location>
        <topology evidence="1">Multi-pass membrane protein</topology>
    </subcellularLocation>
</comment>
<feature type="transmembrane region" description="Helical" evidence="5">
    <location>
        <begin position="97"/>
        <end position="118"/>
    </location>
</feature>
<name>A0A0W0TQK7_LEGER</name>
<dbReference type="STRING" id="448.Lery_1593"/>
<keyword evidence="4 5" id="KW-0472">Membrane</keyword>
<accession>A0A0W0TQK7</accession>
<evidence type="ECO:0000259" key="6">
    <source>
        <dbReference type="Pfam" id="PF00324"/>
    </source>
</evidence>
<feature type="transmembrane region" description="Helical" evidence="5">
    <location>
        <begin position="6"/>
        <end position="32"/>
    </location>
</feature>
<dbReference type="InterPro" id="IPR050367">
    <property type="entry name" value="APC_superfamily"/>
</dbReference>
<dbReference type="PIRSF" id="PIRSF006060">
    <property type="entry name" value="AA_transporter"/>
    <property type="match status" value="1"/>
</dbReference>
<dbReference type="AlphaFoldDB" id="A0A0W0TQK7"/>
<sequence length="407" mass="43334">MLGTGIFVSIGIAAGVTGPWVIFAILLAALVACCNALSSAQLAASHPVSGGTYAYGYRYLHPALGFTAGWMFLCAKTASAATAALGFAAYLLHLFHLPFASITPVAAITVALLTLLAASGMRRTNLTNTVIVAITLCSLGLFSLSGSVYLLQQDGKYLNSFFTPDTLNPGDFLYATALIFVAYTGYGRLATLGEEVKQPRTTIPKAIMLSLLFSALLYVWVTLVALGLTGWEQLASATRHWPTPLEMAANTMTIPGLPIVVIVGACTAMLGVLLNLILGLSRTVLAMGRQQDLPKRFAVISGKHQTPVAAIIGIGISILGLVAIGNVKTTWSFSAFTVLIYYAITNLAALRLPKTERRYPAIIAWIGLFACLFLTFWVPLAIGISGLGLIALGLLWHCLYRSFVLKR</sequence>
<feature type="transmembrane region" description="Helical" evidence="5">
    <location>
        <begin position="259"/>
        <end position="285"/>
    </location>
</feature>
<dbReference type="GO" id="GO:0055085">
    <property type="term" value="P:transmembrane transport"/>
    <property type="evidence" value="ECO:0007669"/>
    <property type="project" value="InterPro"/>
</dbReference>
<dbReference type="Pfam" id="PF00324">
    <property type="entry name" value="AA_permease"/>
    <property type="match status" value="1"/>
</dbReference>
<feature type="transmembrane region" description="Helical" evidence="5">
    <location>
        <begin position="172"/>
        <end position="190"/>
    </location>
</feature>
<dbReference type="Proteomes" id="UP000054773">
    <property type="component" value="Unassembled WGS sequence"/>
</dbReference>
<evidence type="ECO:0000256" key="5">
    <source>
        <dbReference type="SAM" id="Phobius"/>
    </source>
</evidence>